<organism evidence="7 8">
    <name type="scientific">Ferrimonas sediminicola</name>
    <dbReference type="NCBI Taxonomy" id="2569538"/>
    <lineage>
        <taxon>Bacteria</taxon>
        <taxon>Pseudomonadati</taxon>
        <taxon>Pseudomonadota</taxon>
        <taxon>Gammaproteobacteria</taxon>
        <taxon>Alteromonadales</taxon>
        <taxon>Ferrimonadaceae</taxon>
        <taxon>Ferrimonas</taxon>
    </lineage>
</organism>
<dbReference type="Pfam" id="PF00239">
    <property type="entry name" value="Resolvase"/>
    <property type="match status" value="1"/>
</dbReference>
<proteinExistence type="predicted"/>
<evidence type="ECO:0000256" key="2">
    <source>
        <dbReference type="ARBA" id="ARBA00023125"/>
    </source>
</evidence>
<dbReference type="OrthoDB" id="9797501at2"/>
<dbReference type="InterPro" id="IPR006118">
    <property type="entry name" value="Recombinase_CS"/>
</dbReference>
<evidence type="ECO:0000256" key="1">
    <source>
        <dbReference type="ARBA" id="ARBA00022908"/>
    </source>
</evidence>
<evidence type="ECO:0000313" key="8">
    <source>
        <dbReference type="Proteomes" id="UP000305674"/>
    </source>
</evidence>
<dbReference type="AlphaFoldDB" id="A0A4U1B886"/>
<evidence type="ECO:0000256" key="5">
    <source>
        <dbReference type="PROSITE-ProRule" id="PRU10137"/>
    </source>
</evidence>
<dbReference type="GO" id="GO:0000150">
    <property type="term" value="F:DNA strand exchange activity"/>
    <property type="evidence" value="ECO:0007669"/>
    <property type="project" value="InterPro"/>
</dbReference>
<evidence type="ECO:0000256" key="3">
    <source>
        <dbReference type="ARBA" id="ARBA00023172"/>
    </source>
</evidence>
<accession>A0A4U1B886</accession>
<keyword evidence="1" id="KW-0229">DNA integration</keyword>
<dbReference type="PROSITE" id="PS00397">
    <property type="entry name" value="RECOMBINASES_1"/>
    <property type="match status" value="1"/>
</dbReference>
<protein>
    <submittedName>
        <fullName evidence="7">Recombinase family protein</fullName>
    </submittedName>
</protein>
<evidence type="ECO:0000256" key="4">
    <source>
        <dbReference type="PIRSR" id="PIRSR606118-50"/>
    </source>
</evidence>
<evidence type="ECO:0000313" key="7">
    <source>
        <dbReference type="EMBL" id="TKB46779.1"/>
    </source>
</evidence>
<dbReference type="SUPFAM" id="SSF53041">
    <property type="entry name" value="Resolvase-like"/>
    <property type="match status" value="1"/>
</dbReference>
<dbReference type="Gene3D" id="3.40.50.1390">
    <property type="entry name" value="Resolvase, N-terminal catalytic domain"/>
    <property type="match status" value="1"/>
</dbReference>
<dbReference type="InterPro" id="IPR006119">
    <property type="entry name" value="Resolv_N"/>
</dbReference>
<dbReference type="RefSeq" id="WP_136854512.1">
    <property type="nucleotide sequence ID" value="NZ_SWCI01000018.1"/>
</dbReference>
<dbReference type="SMART" id="SM00857">
    <property type="entry name" value="Resolvase"/>
    <property type="match status" value="1"/>
</dbReference>
<feature type="active site" description="O-(5'-phospho-DNA)-serine intermediate" evidence="4 5">
    <location>
        <position position="11"/>
    </location>
</feature>
<dbReference type="GO" id="GO:0003677">
    <property type="term" value="F:DNA binding"/>
    <property type="evidence" value="ECO:0007669"/>
    <property type="project" value="UniProtKB-KW"/>
</dbReference>
<dbReference type="PROSITE" id="PS51736">
    <property type="entry name" value="RECOMBINASES_3"/>
    <property type="match status" value="1"/>
</dbReference>
<evidence type="ECO:0000259" key="6">
    <source>
        <dbReference type="PROSITE" id="PS51736"/>
    </source>
</evidence>
<reference evidence="7 8" key="1">
    <citation type="submission" date="2019-04" db="EMBL/GenBank/DDBJ databases">
        <authorList>
            <person name="Hwang J.C."/>
        </authorList>
    </citation>
    <scope>NUCLEOTIDE SEQUENCE [LARGE SCALE GENOMIC DNA]</scope>
    <source>
        <strain evidence="7 8">IMCC35001</strain>
    </source>
</reference>
<keyword evidence="3" id="KW-0233">DNA recombination</keyword>
<sequence length="190" mass="21143">MGRIFAYCRVSTAEQTAENQSQQLLKQIPGLKRSRIVSETISGGTNALQRPEFLRLLERLEDGDELVVLKVDRLGRDVSDVLSTIKHLQSKGVAVRSLDLPISNLSGPEGKLILTLMSAFAEFEKARLIERTQDGLTRAKLSGKRLGRPIATNTRLSVQKAKGRGLSQSQVMAELALSRSTVKRYWKIDR</sequence>
<dbReference type="GO" id="GO:0015074">
    <property type="term" value="P:DNA integration"/>
    <property type="evidence" value="ECO:0007669"/>
    <property type="project" value="UniProtKB-KW"/>
</dbReference>
<comment type="caution">
    <text evidence="7">The sequence shown here is derived from an EMBL/GenBank/DDBJ whole genome shotgun (WGS) entry which is preliminary data.</text>
</comment>
<dbReference type="InterPro" id="IPR036162">
    <property type="entry name" value="Resolvase-like_N_sf"/>
</dbReference>
<dbReference type="EMBL" id="SWCI01000018">
    <property type="protein sequence ID" value="TKB46779.1"/>
    <property type="molecule type" value="Genomic_DNA"/>
</dbReference>
<keyword evidence="8" id="KW-1185">Reference proteome</keyword>
<feature type="domain" description="Resolvase/invertase-type recombinase catalytic" evidence="6">
    <location>
        <begin position="3"/>
        <end position="143"/>
    </location>
</feature>
<name>A0A4U1B886_9GAMM</name>
<dbReference type="PANTHER" id="PTHR30461:SF2">
    <property type="entry name" value="SERINE RECOMBINASE PINE-RELATED"/>
    <property type="match status" value="1"/>
</dbReference>
<gene>
    <name evidence="7" type="ORF">FCL40_17130</name>
</gene>
<dbReference type="Proteomes" id="UP000305674">
    <property type="component" value="Unassembled WGS sequence"/>
</dbReference>
<dbReference type="InterPro" id="IPR050639">
    <property type="entry name" value="SSR_resolvase"/>
</dbReference>
<keyword evidence="2" id="KW-0238">DNA-binding</keyword>
<dbReference type="PANTHER" id="PTHR30461">
    <property type="entry name" value="DNA-INVERTASE FROM LAMBDOID PROPHAGE"/>
    <property type="match status" value="1"/>
</dbReference>
<dbReference type="CDD" id="cd03768">
    <property type="entry name" value="SR_ResInv"/>
    <property type="match status" value="1"/>
</dbReference>
<dbReference type="PROSITE" id="PS00398">
    <property type="entry name" value="RECOMBINASES_2"/>
    <property type="match status" value="1"/>
</dbReference>